<evidence type="ECO:0000313" key="4">
    <source>
        <dbReference type="Proteomes" id="UP000816034"/>
    </source>
</evidence>
<feature type="compositionally biased region" description="Acidic residues" evidence="1">
    <location>
        <begin position="593"/>
        <end position="605"/>
    </location>
</feature>
<dbReference type="Proteomes" id="UP000816034">
    <property type="component" value="Unassembled WGS sequence"/>
</dbReference>
<proteinExistence type="predicted"/>
<feature type="region of interest" description="Disordered" evidence="1">
    <location>
        <begin position="580"/>
        <end position="605"/>
    </location>
</feature>
<dbReference type="AlphaFoldDB" id="A0AA88GMZ9"/>
<reference evidence="3 4" key="1">
    <citation type="journal article" date="2018" name="BMC Genomics">
        <title>The genome of Naegleria lovaniensis, the basis for a comparative approach to unravel pathogenicity factors of the human pathogenic amoeba N. fowleri.</title>
        <authorList>
            <person name="Liechti N."/>
            <person name="Schurch N."/>
            <person name="Bruggmann R."/>
            <person name="Wittwer M."/>
        </authorList>
    </citation>
    <scope>NUCLEOTIDE SEQUENCE [LARGE SCALE GENOMIC DNA]</scope>
    <source>
        <strain evidence="3 4">ATCC 30569</strain>
    </source>
</reference>
<protein>
    <recommendedName>
        <fullName evidence="2">T4 RNA ligase 1-like N-terminal domain-containing protein</fullName>
    </recommendedName>
</protein>
<evidence type="ECO:0000259" key="2">
    <source>
        <dbReference type="Pfam" id="PF09511"/>
    </source>
</evidence>
<dbReference type="InterPro" id="IPR019039">
    <property type="entry name" value="T4-Rnl1-like_N"/>
</dbReference>
<keyword evidence="4" id="KW-1185">Reference proteome</keyword>
<dbReference type="EMBL" id="PYSW02000018">
    <property type="protein sequence ID" value="KAG2385670.1"/>
    <property type="molecule type" value="Genomic_DNA"/>
</dbReference>
<name>A0AA88GMZ9_NAELO</name>
<evidence type="ECO:0000313" key="3">
    <source>
        <dbReference type="EMBL" id="KAG2385670.1"/>
    </source>
</evidence>
<dbReference type="Pfam" id="PF09511">
    <property type="entry name" value="RNA_lig_T4_1"/>
    <property type="match status" value="2"/>
</dbReference>
<sequence length="605" mass="70550">MLISSVEASTHQQHDMDSLCYAKLCHLSQIEDNIKGVENYITINHRPPFIYASYENVSSKLFPPVFQYSGFDQLQELFSTNPNEYHRRMLRREVRGLAFDDETKKIMSRTMPKFFNVDEMEESSKKRVEYLLKKVLENDHGHGSDAPFVLLEKLDGSLCSPIIERCIASEEENGIASMAKNNYATSALFDHGNVQREYTTFRLRMRTKLSHTNAIVIAMEELLYQLGNECSKRNSNENHTEDIKVILRDHLKNIPQFPLILQEITPEEEEYLVFKIDEEALAQNEQFLKLPPTAQNFILFSVYWHNRGYTPLFEFFSQDHKIVIDYGDKPFLSLLAIRHTVNGNFLPYRQVKESADKYGIECVKECSNHEVISAAMKGDIEELLKAIRKERGVEGYVLALNNGWMFKVKSMWYSDIHKTNAFISKGELKEAAMWNYVLESKVDDIIGFVKREEDRIRLRDFNDKLINYFNNYVEKIQNYKHYIQQELEKDFPNVDYEDIPMKNFTTIAKTILSGEPPFILNLLIVNKKEQTSLHSLIKDQCVKISQKDLTTVKKMLGCTDLEFISRSEMRRREKLAKLNQVDKATDNCHTQDDDAELEEDENNHA</sequence>
<feature type="compositionally biased region" description="Basic and acidic residues" evidence="1">
    <location>
        <begin position="583"/>
        <end position="592"/>
    </location>
</feature>
<accession>A0AA88GMZ9</accession>
<comment type="caution">
    <text evidence="3">The sequence shown here is derived from an EMBL/GenBank/DDBJ whole genome shotgun (WGS) entry which is preliminary data.</text>
</comment>
<dbReference type="RefSeq" id="XP_044549663.1">
    <property type="nucleotide sequence ID" value="XM_044693018.1"/>
</dbReference>
<gene>
    <name evidence="3" type="ORF">C9374_003485</name>
</gene>
<evidence type="ECO:0000256" key="1">
    <source>
        <dbReference type="SAM" id="MobiDB-lite"/>
    </source>
</evidence>
<feature type="domain" description="T4 RNA ligase 1-like N-terminal" evidence="2">
    <location>
        <begin position="291"/>
        <end position="410"/>
    </location>
</feature>
<feature type="domain" description="T4 RNA ligase 1-like N-terminal" evidence="2">
    <location>
        <begin position="93"/>
        <end position="181"/>
    </location>
</feature>
<dbReference type="GeneID" id="68095940"/>
<organism evidence="3 4">
    <name type="scientific">Naegleria lovaniensis</name>
    <name type="common">Amoeba</name>
    <dbReference type="NCBI Taxonomy" id="51637"/>
    <lineage>
        <taxon>Eukaryota</taxon>
        <taxon>Discoba</taxon>
        <taxon>Heterolobosea</taxon>
        <taxon>Tetramitia</taxon>
        <taxon>Eutetramitia</taxon>
        <taxon>Vahlkampfiidae</taxon>
        <taxon>Naegleria</taxon>
    </lineage>
</organism>
<dbReference type="Gene3D" id="1.10.3550.20">
    <property type="match status" value="1"/>
</dbReference>